<name>A0A1I0LGB8_9BACT</name>
<dbReference type="AlphaFoldDB" id="A0A1I0LGB8"/>
<gene>
    <name evidence="1" type="ORF">SAMN05443639_13311</name>
</gene>
<reference evidence="2" key="1">
    <citation type="submission" date="2016-10" db="EMBL/GenBank/DDBJ databases">
        <authorList>
            <person name="Varghese N."/>
            <person name="Submissions S."/>
        </authorList>
    </citation>
    <scope>NUCLEOTIDE SEQUENCE [LARGE SCALE GENOMIC DNA]</scope>
    <source>
        <strain evidence="2">DSM 16858</strain>
    </source>
</reference>
<keyword evidence="2" id="KW-1185">Reference proteome</keyword>
<protein>
    <submittedName>
        <fullName evidence="1">Uncharacterized protein</fullName>
    </submittedName>
</protein>
<accession>A0A1I0LGB8</accession>
<evidence type="ECO:0000313" key="2">
    <source>
        <dbReference type="Proteomes" id="UP000199181"/>
    </source>
</evidence>
<sequence length="36" mass="4075">MDLKAKQSLYQVPPQVPQRVMKGSPSRFIAKAWKGC</sequence>
<organism evidence="1 2">
    <name type="scientific">Stigmatella erecta</name>
    <dbReference type="NCBI Taxonomy" id="83460"/>
    <lineage>
        <taxon>Bacteria</taxon>
        <taxon>Pseudomonadati</taxon>
        <taxon>Myxococcota</taxon>
        <taxon>Myxococcia</taxon>
        <taxon>Myxococcales</taxon>
        <taxon>Cystobacterineae</taxon>
        <taxon>Archangiaceae</taxon>
        <taxon>Stigmatella</taxon>
    </lineage>
</organism>
<evidence type="ECO:0000313" key="1">
    <source>
        <dbReference type="EMBL" id="SEU39157.1"/>
    </source>
</evidence>
<dbReference type="EMBL" id="FOIJ01000033">
    <property type="protein sequence ID" value="SEU39157.1"/>
    <property type="molecule type" value="Genomic_DNA"/>
</dbReference>
<proteinExistence type="predicted"/>
<dbReference type="Proteomes" id="UP000199181">
    <property type="component" value="Unassembled WGS sequence"/>
</dbReference>